<evidence type="ECO:0000313" key="2">
    <source>
        <dbReference type="EMBL" id="KAJ1176077.1"/>
    </source>
</evidence>
<evidence type="ECO:0000256" key="1">
    <source>
        <dbReference type="SAM" id="MobiDB-lite"/>
    </source>
</evidence>
<protein>
    <submittedName>
        <fullName evidence="2">Uncharacterized protein</fullName>
    </submittedName>
</protein>
<dbReference type="AlphaFoldDB" id="A0AAV7THJ9"/>
<dbReference type="Proteomes" id="UP001066276">
    <property type="component" value="Chromosome 3_2"/>
</dbReference>
<comment type="caution">
    <text evidence="2">The sequence shown here is derived from an EMBL/GenBank/DDBJ whole genome shotgun (WGS) entry which is preliminary data.</text>
</comment>
<evidence type="ECO:0000313" key="3">
    <source>
        <dbReference type="Proteomes" id="UP001066276"/>
    </source>
</evidence>
<name>A0AAV7THJ9_PLEWA</name>
<feature type="region of interest" description="Disordered" evidence="1">
    <location>
        <begin position="70"/>
        <end position="89"/>
    </location>
</feature>
<organism evidence="2 3">
    <name type="scientific">Pleurodeles waltl</name>
    <name type="common">Iberian ribbed newt</name>
    <dbReference type="NCBI Taxonomy" id="8319"/>
    <lineage>
        <taxon>Eukaryota</taxon>
        <taxon>Metazoa</taxon>
        <taxon>Chordata</taxon>
        <taxon>Craniata</taxon>
        <taxon>Vertebrata</taxon>
        <taxon>Euteleostomi</taxon>
        <taxon>Amphibia</taxon>
        <taxon>Batrachia</taxon>
        <taxon>Caudata</taxon>
        <taxon>Salamandroidea</taxon>
        <taxon>Salamandridae</taxon>
        <taxon>Pleurodelinae</taxon>
        <taxon>Pleurodeles</taxon>
    </lineage>
</organism>
<sequence>MKERTDNPGSRRSVHEKLKTKTCRRRRRPPPRHKTRGNQDVSRRQPQAGPSREQAAKERAQMVAEMELQAGSLPPPVKRGEQPDADVPDLDDEQMHAILGGGPLVTPQTAEDVLYNTLLLWE</sequence>
<accession>A0AAV7THJ9</accession>
<reference evidence="2" key="1">
    <citation type="journal article" date="2022" name="bioRxiv">
        <title>Sequencing and chromosome-scale assembly of the giantPleurodeles waltlgenome.</title>
        <authorList>
            <person name="Brown T."/>
            <person name="Elewa A."/>
            <person name="Iarovenko S."/>
            <person name="Subramanian E."/>
            <person name="Araus A.J."/>
            <person name="Petzold A."/>
            <person name="Susuki M."/>
            <person name="Suzuki K.-i.T."/>
            <person name="Hayashi T."/>
            <person name="Toyoda A."/>
            <person name="Oliveira C."/>
            <person name="Osipova E."/>
            <person name="Leigh N.D."/>
            <person name="Simon A."/>
            <person name="Yun M.H."/>
        </authorList>
    </citation>
    <scope>NUCLEOTIDE SEQUENCE</scope>
    <source>
        <strain evidence="2">20211129_DDA</strain>
        <tissue evidence="2">Liver</tissue>
    </source>
</reference>
<dbReference type="EMBL" id="JANPWB010000006">
    <property type="protein sequence ID" value="KAJ1176077.1"/>
    <property type="molecule type" value="Genomic_DNA"/>
</dbReference>
<feature type="region of interest" description="Disordered" evidence="1">
    <location>
        <begin position="1"/>
        <end position="61"/>
    </location>
</feature>
<feature type="compositionally biased region" description="Basic residues" evidence="1">
    <location>
        <begin position="20"/>
        <end position="36"/>
    </location>
</feature>
<keyword evidence="3" id="KW-1185">Reference proteome</keyword>
<proteinExistence type="predicted"/>
<gene>
    <name evidence="2" type="ORF">NDU88_001360</name>
</gene>